<protein>
    <recommendedName>
        <fullName evidence="8">Bromo domain-containing protein</fullName>
    </recommendedName>
</protein>
<feature type="compositionally biased region" description="Polar residues" evidence="7">
    <location>
        <begin position="687"/>
        <end position="699"/>
    </location>
</feature>
<dbReference type="GO" id="GO:0000124">
    <property type="term" value="C:SAGA complex"/>
    <property type="evidence" value="ECO:0007669"/>
    <property type="project" value="InterPro"/>
</dbReference>
<evidence type="ECO:0000256" key="5">
    <source>
        <dbReference type="ARBA" id="ARBA00023242"/>
    </source>
</evidence>
<feature type="compositionally biased region" description="Basic and acidic residues" evidence="7">
    <location>
        <begin position="328"/>
        <end position="338"/>
    </location>
</feature>
<feature type="region of interest" description="Disordered" evidence="7">
    <location>
        <begin position="180"/>
        <end position="211"/>
    </location>
</feature>
<dbReference type="InterPro" id="IPR009072">
    <property type="entry name" value="Histone-fold"/>
</dbReference>
<dbReference type="PRINTS" id="PR00503">
    <property type="entry name" value="BROMODOMAIN"/>
</dbReference>
<dbReference type="InterPro" id="IPR001487">
    <property type="entry name" value="Bromodomain"/>
</dbReference>
<dbReference type="PROSITE" id="PS00633">
    <property type="entry name" value="BROMODOMAIN_1"/>
    <property type="match status" value="1"/>
</dbReference>
<name>A0A9Q3GKJ1_9BASI</name>
<evidence type="ECO:0000313" key="10">
    <source>
        <dbReference type="Proteomes" id="UP000765509"/>
    </source>
</evidence>
<dbReference type="Gene3D" id="1.20.920.10">
    <property type="entry name" value="Bromodomain-like"/>
    <property type="match status" value="1"/>
</dbReference>
<organism evidence="9 10">
    <name type="scientific">Austropuccinia psidii MF-1</name>
    <dbReference type="NCBI Taxonomy" id="1389203"/>
    <lineage>
        <taxon>Eukaryota</taxon>
        <taxon>Fungi</taxon>
        <taxon>Dikarya</taxon>
        <taxon>Basidiomycota</taxon>
        <taxon>Pucciniomycotina</taxon>
        <taxon>Pucciniomycetes</taxon>
        <taxon>Pucciniales</taxon>
        <taxon>Sphaerophragmiaceae</taxon>
        <taxon>Austropuccinia</taxon>
    </lineage>
</organism>
<dbReference type="InterPro" id="IPR036427">
    <property type="entry name" value="Bromodomain-like_sf"/>
</dbReference>
<evidence type="ECO:0000256" key="2">
    <source>
        <dbReference type="ARBA" id="ARBA00023015"/>
    </source>
</evidence>
<evidence type="ECO:0000256" key="1">
    <source>
        <dbReference type="ARBA" id="ARBA00004123"/>
    </source>
</evidence>
<evidence type="ECO:0000256" key="7">
    <source>
        <dbReference type="SAM" id="MobiDB-lite"/>
    </source>
</evidence>
<keyword evidence="10" id="KW-1185">Reference proteome</keyword>
<keyword evidence="2" id="KW-0805">Transcription regulation</keyword>
<comment type="caution">
    <text evidence="9">The sequence shown here is derived from an EMBL/GenBank/DDBJ whole genome shotgun (WGS) entry which is preliminary data.</text>
</comment>
<dbReference type="InterPro" id="IPR018359">
    <property type="entry name" value="Bromodomain_CS"/>
</dbReference>
<evidence type="ECO:0000259" key="8">
    <source>
        <dbReference type="PROSITE" id="PS50014"/>
    </source>
</evidence>
<reference evidence="9" key="1">
    <citation type="submission" date="2021-03" db="EMBL/GenBank/DDBJ databases">
        <title>Draft genome sequence of rust myrtle Austropuccinia psidii MF-1, a brazilian biotype.</title>
        <authorList>
            <person name="Quecine M.C."/>
            <person name="Pachon D.M.R."/>
            <person name="Bonatelli M.L."/>
            <person name="Correr F.H."/>
            <person name="Franceschini L.M."/>
            <person name="Leite T.F."/>
            <person name="Margarido G.R.A."/>
            <person name="Almeida C.A."/>
            <person name="Ferrarezi J.A."/>
            <person name="Labate C.A."/>
        </authorList>
    </citation>
    <scope>NUCLEOTIDE SEQUENCE</scope>
    <source>
        <strain evidence="9">MF-1</strain>
    </source>
</reference>
<feature type="region of interest" description="Disordered" evidence="7">
    <location>
        <begin position="236"/>
        <end position="267"/>
    </location>
</feature>
<feature type="compositionally biased region" description="Basic and acidic residues" evidence="7">
    <location>
        <begin position="720"/>
        <end position="736"/>
    </location>
</feature>
<evidence type="ECO:0000256" key="3">
    <source>
        <dbReference type="ARBA" id="ARBA00023117"/>
    </source>
</evidence>
<dbReference type="OrthoDB" id="21449at2759"/>
<feature type="compositionally biased region" description="Polar residues" evidence="7">
    <location>
        <begin position="186"/>
        <end position="211"/>
    </location>
</feature>
<dbReference type="Pfam" id="PF07524">
    <property type="entry name" value="Bromo_TP"/>
    <property type="match status" value="1"/>
</dbReference>
<accession>A0A9Q3GKJ1</accession>
<dbReference type="Gene3D" id="1.10.20.10">
    <property type="entry name" value="Histone, subunit A"/>
    <property type="match status" value="1"/>
</dbReference>
<dbReference type="PROSITE" id="PS50014">
    <property type="entry name" value="BROMODOMAIN_2"/>
    <property type="match status" value="1"/>
</dbReference>
<feature type="region of interest" description="Disordered" evidence="7">
    <location>
        <begin position="675"/>
        <end position="736"/>
    </location>
</feature>
<dbReference type="GO" id="GO:0006325">
    <property type="term" value="P:chromatin organization"/>
    <property type="evidence" value="ECO:0007669"/>
    <property type="project" value="UniProtKB-ARBA"/>
</dbReference>
<dbReference type="GO" id="GO:0046695">
    <property type="term" value="C:SLIK (SAGA-like) complex"/>
    <property type="evidence" value="ECO:0007669"/>
    <property type="project" value="InterPro"/>
</dbReference>
<dbReference type="PANTHER" id="PTHR47343">
    <property type="entry name" value="TRANSCRIPTIONAL ACTIVATOR SPT7"/>
    <property type="match status" value="1"/>
</dbReference>
<feature type="domain" description="Bromo" evidence="8">
    <location>
        <begin position="90"/>
        <end position="153"/>
    </location>
</feature>
<dbReference type="GO" id="GO:0046982">
    <property type="term" value="F:protein heterodimerization activity"/>
    <property type="evidence" value="ECO:0007669"/>
    <property type="project" value="InterPro"/>
</dbReference>
<feature type="region of interest" description="Disordered" evidence="7">
    <location>
        <begin position="377"/>
        <end position="419"/>
    </location>
</feature>
<keyword evidence="4" id="KW-0804">Transcription</keyword>
<sequence length="736" mass="82395">MRSSLDGLARNVAQQRPQHTPRCACSCHSVCHRFRSPFMKFLSDFLQSHSENALNLISLSSEARDSGLRDEKATIHEFIDTLERITSELRSDPNATAFLSRVKKTDAPDYYDIIKKPMDLGTVLKKVKSGVYKTKASFNDDLELIWTNCFTYNSTINHHLRTAAEALRTRAQNMLKFVSEPDLNGPLTNGPSKPINRSASTGTPRASFSHPSSASLVGLKLAEKRWRLSERGLEATSGDPIMENSNSPLPQLSSHQPIAGPSKTKADPIRVDLPWEDREALLRQPDMMWDWFTDKEDEPLEMIEPELLMTALPALPFAPQSTRRRRDLKKERDRDKVGQDGPQGLSKPIETNVKNLWEIKRIHRKISDLVAGHSFRYETGTDPIPEDEERAKTSGLDGDDSEDEQAYHHPQKNFQNLPPPEIYQTNLASLAARQAMRRIVSLMITHVGFDATHSGALNCLTDIAIQYLSNIGRTLHFYADRFSRALSTSEMIYQALRANGVGELDELEGYVKDDVDKYGVKLNDLLRKLQTGYGNGLAGTVSKVFGDDDLFAKDGEALVTGEFTNELGEDFFGLRDLGLDSELGLTSLKIPSNLLYGRPKVDTNQSLAQELQNKPAPEPRFVKPVEFIPLKPEWIGEQIAILQPVYLARAEVKEFGLKDDDQVSRLPKVFRPKVPPSGKIPVKRRTTSTMSTITPSGGNSLPPCKKQRIEDGADLITVESDEKFDAKSNEKEERSG</sequence>
<keyword evidence="3 6" id="KW-0103">Bromodomain</keyword>
<evidence type="ECO:0000256" key="6">
    <source>
        <dbReference type="PROSITE-ProRule" id="PRU00035"/>
    </source>
</evidence>
<comment type="subcellular location">
    <subcellularLocation>
        <location evidence="1">Nucleus</location>
    </subcellularLocation>
</comment>
<proteinExistence type="predicted"/>
<evidence type="ECO:0000313" key="9">
    <source>
        <dbReference type="EMBL" id="MBW0470903.1"/>
    </source>
</evidence>
<dbReference type="SMART" id="SM00576">
    <property type="entry name" value="BTP"/>
    <property type="match status" value="1"/>
</dbReference>
<dbReference type="Proteomes" id="UP000765509">
    <property type="component" value="Unassembled WGS sequence"/>
</dbReference>
<dbReference type="PANTHER" id="PTHR47343:SF1">
    <property type="entry name" value="TRANSCRIPTIONAL ACTIVATOR SPT7"/>
    <property type="match status" value="1"/>
</dbReference>
<dbReference type="CDD" id="cd22927">
    <property type="entry name" value="HFD_SPT7"/>
    <property type="match status" value="1"/>
</dbReference>
<dbReference type="SMART" id="SM00297">
    <property type="entry name" value="BROMO"/>
    <property type="match status" value="1"/>
</dbReference>
<dbReference type="GO" id="GO:0006357">
    <property type="term" value="P:regulation of transcription by RNA polymerase II"/>
    <property type="evidence" value="ECO:0007669"/>
    <property type="project" value="TreeGrafter"/>
</dbReference>
<dbReference type="InterPro" id="IPR037782">
    <property type="entry name" value="Spt7"/>
</dbReference>
<keyword evidence="5" id="KW-0539">Nucleus</keyword>
<gene>
    <name evidence="9" type="ORF">O181_010618</name>
</gene>
<feature type="compositionally biased region" description="Polar residues" evidence="7">
    <location>
        <begin position="243"/>
        <end position="256"/>
    </location>
</feature>
<dbReference type="EMBL" id="AVOT02002593">
    <property type="protein sequence ID" value="MBW0470903.1"/>
    <property type="molecule type" value="Genomic_DNA"/>
</dbReference>
<feature type="region of interest" description="Disordered" evidence="7">
    <location>
        <begin position="313"/>
        <end position="349"/>
    </location>
</feature>
<dbReference type="AlphaFoldDB" id="A0A9Q3GKJ1"/>
<dbReference type="GO" id="GO:0005634">
    <property type="term" value="C:nucleus"/>
    <property type="evidence" value="ECO:0007669"/>
    <property type="project" value="UniProtKB-SubCell"/>
</dbReference>
<dbReference type="SUPFAM" id="SSF47370">
    <property type="entry name" value="Bromodomain"/>
    <property type="match status" value="1"/>
</dbReference>
<dbReference type="InterPro" id="IPR006565">
    <property type="entry name" value="BTP"/>
</dbReference>
<dbReference type="Pfam" id="PF00439">
    <property type="entry name" value="Bromodomain"/>
    <property type="match status" value="1"/>
</dbReference>
<evidence type="ECO:0000256" key="4">
    <source>
        <dbReference type="ARBA" id="ARBA00023163"/>
    </source>
</evidence>
<dbReference type="GO" id="GO:0005198">
    <property type="term" value="F:structural molecule activity"/>
    <property type="evidence" value="ECO:0007669"/>
    <property type="project" value="TreeGrafter"/>
</dbReference>